<dbReference type="GO" id="GO:0000976">
    <property type="term" value="F:transcription cis-regulatory region binding"/>
    <property type="evidence" value="ECO:0007669"/>
    <property type="project" value="TreeGrafter"/>
</dbReference>
<dbReference type="PANTHER" id="PTHR30146:SF109">
    <property type="entry name" value="HTH-TYPE TRANSCRIPTIONAL REGULATOR GALS"/>
    <property type="match status" value="1"/>
</dbReference>
<dbReference type="EMBL" id="JACJHR010000005">
    <property type="protein sequence ID" value="MBB2498504.1"/>
    <property type="molecule type" value="Genomic_DNA"/>
</dbReference>
<dbReference type="InterPro" id="IPR046335">
    <property type="entry name" value="LacI/GalR-like_sensor"/>
</dbReference>
<evidence type="ECO:0000313" key="6">
    <source>
        <dbReference type="EMBL" id="MBB2498504.1"/>
    </source>
</evidence>
<evidence type="ECO:0000256" key="3">
    <source>
        <dbReference type="ARBA" id="ARBA00023163"/>
    </source>
</evidence>
<dbReference type="Proteomes" id="UP000550260">
    <property type="component" value="Unassembled WGS sequence"/>
</dbReference>
<evidence type="ECO:0000256" key="1">
    <source>
        <dbReference type="ARBA" id="ARBA00023015"/>
    </source>
</evidence>
<protein>
    <submittedName>
        <fullName evidence="6">Substrate-binding domain-containing protein</fullName>
    </submittedName>
</protein>
<evidence type="ECO:0000256" key="2">
    <source>
        <dbReference type="ARBA" id="ARBA00023125"/>
    </source>
</evidence>
<dbReference type="AlphaFoldDB" id="A0A8E1VUG5"/>
<feature type="region of interest" description="Disordered" evidence="4">
    <location>
        <begin position="45"/>
        <end position="75"/>
    </location>
</feature>
<keyword evidence="2" id="KW-0238">DNA-binding</keyword>
<sequence length="136" mass="15062">MRVGLDAHALRENQRIPGFAHEPPDAGDEFVVRREVVVGRFHLPGEQGRDLEQPSRRRRAGLHQRDPDVPEDLSVIGFDDAPEAERWSLTTVRQPMREKGRLAAEMLHDLLNGQAPAGIVELPAELVVRGTTGPPG</sequence>
<keyword evidence="1" id="KW-0805">Transcription regulation</keyword>
<evidence type="ECO:0000259" key="5">
    <source>
        <dbReference type="Pfam" id="PF13377"/>
    </source>
</evidence>
<gene>
    <name evidence="6" type="ORF">H5411_05060</name>
</gene>
<proteinExistence type="predicted"/>
<reference evidence="6 7" key="1">
    <citation type="submission" date="2020-08" db="EMBL/GenBank/DDBJ databases">
        <title>Amycolatopsis echigonensis JCM 21831.</title>
        <authorList>
            <person name="Tedsree N."/>
            <person name="Kuncharoen N."/>
            <person name="Likhitwitayawuid K."/>
            <person name="Tanasupawat S."/>
        </authorList>
    </citation>
    <scope>NUCLEOTIDE SEQUENCE [LARGE SCALE GENOMIC DNA]</scope>
    <source>
        <strain evidence="6 7">JCM 21831</strain>
    </source>
</reference>
<accession>A0A8E1VUG5</accession>
<evidence type="ECO:0000313" key="7">
    <source>
        <dbReference type="Proteomes" id="UP000550260"/>
    </source>
</evidence>
<comment type="caution">
    <text evidence="6">The sequence shown here is derived from an EMBL/GenBank/DDBJ whole genome shotgun (WGS) entry which is preliminary data.</text>
</comment>
<feature type="domain" description="Transcriptional regulator LacI/GalR-like sensor" evidence="5">
    <location>
        <begin position="62"/>
        <end position="132"/>
    </location>
</feature>
<keyword evidence="3" id="KW-0804">Transcription</keyword>
<dbReference type="InterPro" id="IPR028082">
    <property type="entry name" value="Peripla_BP_I"/>
</dbReference>
<dbReference type="GO" id="GO:0003700">
    <property type="term" value="F:DNA-binding transcription factor activity"/>
    <property type="evidence" value="ECO:0007669"/>
    <property type="project" value="TreeGrafter"/>
</dbReference>
<dbReference type="Gene3D" id="3.40.50.2300">
    <property type="match status" value="2"/>
</dbReference>
<name>A0A8E1VUG5_9PSEU</name>
<organism evidence="6 7">
    <name type="scientific">Amycolatopsis echigonensis</name>
    <dbReference type="NCBI Taxonomy" id="2576905"/>
    <lineage>
        <taxon>Bacteria</taxon>
        <taxon>Bacillati</taxon>
        <taxon>Actinomycetota</taxon>
        <taxon>Actinomycetes</taxon>
        <taxon>Pseudonocardiales</taxon>
        <taxon>Pseudonocardiaceae</taxon>
        <taxon>Amycolatopsis</taxon>
    </lineage>
</organism>
<dbReference type="SUPFAM" id="SSF53822">
    <property type="entry name" value="Periplasmic binding protein-like I"/>
    <property type="match status" value="1"/>
</dbReference>
<dbReference type="PANTHER" id="PTHR30146">
    <property type="entry name" value="LACI-RELATED TRANSCRIPTIONAL REPRESSOR"/>
    <property type="match status" value="1"/>
</dbReference>
<dbReference type="Pfam" id="PF13377">
    <property type="entry name" value="Peripla_BP_3"/>
    <property type="match status" value="1"/>
</dbReference>
<evidence type="ECO:0000256" key="4">
    <source>
        <dbReference type="SAM" id="MobiDB-lite"/>
    </source>
</evidence>